<sequence length="224" mass="25369">MSNSENKRKEKLEARILSSKDRTLLDHELLELLLYSVCEKGESRNVAEKLMALFNSVGKVISADLYELKIVAGMNDSAVASIQCVKEIIQRMLKGKLEKLSIMDNKTKLIEYLKATIGQFRKESLRVIYLDPGNRLVHEYIQDTGTVNKAPFYIREIVKMGLLVESTYAIVAHNHPSGDPEPTEEDEKNTRKLELACDNVGIKLIDHIIITGKSHFSFFDNGLM</sequence>
<dbReference type="InterPro" id="IPR025657">
    <property type="entry name" value="RadC_JAB"/>
</dbReference>
<reference evidence="8" key="1">
    <citation type="submission" date="2024-01" db="EMBL/GenBank/DDBJ databases">
        <title>Sequencing the genomes of a sandfly, Sergentomyia squamirostris, and its two endosymbionts.</title>
        <authorList>
            <person name="Itokawa K."/>
            <person name="Sanjoba C."/>
        </authorList>
    </citation>
    <scope>NUCLEOTIDE SEQUENCE</scope>
    <source>
        <strain evidence="8">WSSQ</strain>
    </source>
</reference>
<dbReference type="InterPro" id="IPR020891">
    <property type="entry name" value="UPF0758_CS"/>
</dbReference>
<dbReference type="Gene3D" id="3.40.140.10">
    <property type="entry name" value="Cytidine Deaminase, domain 2"/>
    <property type="match status" value="1"/>
</dbReference>
<name>A0AAT9GCS3_9RICK</name>
<organism evidence="8">
    <name type="scientific">Wolbachia endosymbiont of Sergentomyia squamirostris</name>
    <dbReference type="NCBI Taxonomy" id="3113640"/>
    <lineage>
        <taxon>Bacteria</taxon>
        <taxon>Pseudomonadati</taxon>
        <taxon>Pseudomonadota</taxon>
        <taxon>Alphaproteobacteria</taxon>
        <taxon>Rickettsiales</taxon>
        <taxon>Anaplasmataceae</taxon>
        <taxon>Wolbachieae</taxon>
        <taxon>Wolbachia</taxon>
    </lineage>
</organism>
<dbReference type="AlphaFoldDB" id="A0AAT9GCS3"/>
<proteinExistence type="inferred from homology"/>
<evidence type="ECO:0000256" key="1">
    <source>
        <dbReference type="ARBA" id="ARBA00022670"/>
    </source>
</evidence>
<keyword evidence="4" id="KW-0862">Zinc</keyword>
<dbReference type="GO" id="GO:0008237">
    <property type="term" value="F:metallopeptidase activity"/>
    <property type="evidence" value="ECO:0007669"/>
    <property type="project" value="UniProtKB-KW"/>
</dbReference>
<evidence type="ECO:0000256" key="4">
    <source>
        <dbReference type="ARBA" id="ARBA00022833"/>
    </source>
</evidence>
<feature type="domain" description="MPN" evidence="7">
    <location>
        <begin position="102"/>
        <end position="224"/>
    </location>
</feature>
<evidence type="ECO:0000256" key="5">
    <source>
        <dbReference type="ARBA" id="ARBA00023049"/>
    </source>
</evidence>
<evidence type="ECO:0000313" key="8">
    <source>
        <dbReference type="EMBL" id="BFD47620.1"/>
    </source>
</evidence>
<protein>
    <submittedName>
        <fullName evidence="8">DNA repair protein RadC</fullName>
    </submittedName>
</protein>
<keyword evidence="2" id="KW-0479">Metal-binding</keyword>
<dbReference type="InterPro" id="IPR001405">
    <property type="entry name" value="UPF0758"/>
</dbReference>
<keyword evidence="3" id="KW-0378">Hydrolase</keyword>
<dbReference type="CDD" id="cd08071">
    <property type="entry name" value="MPN_DUF2466"/>
    <property type="match status" value="1"/>
</dbReference>
<evidence type="ECO:0000256" key="6">
    <source>
        <dbReference type="RuleBase" id="RU003797"/>
    </source>
</evidence>
<comment type="similarity">
    <text evidence="6">Belongs to the UPF0758 family.</text>
</comment>
<dbReference type="PANTHER" id="PTHR30471">
    <property type="entry name" value="DNA REPAIR PROTEIN RADC"/>
    <property type="match status" value="1"/>
</dbReference>
<dbReference type="GO" id="GO:0006508">
    <property type="term" value="P:proteolysis"/>
    <property type="evidence" value="ECO:0007669"/>
    <property type="project" value="UniProtKB-KW"/>
</dbReference>
<gene>
    <name evidence="8" type="primary">radC_4</name>
    <name evidence="8" type="ORF">DMENIID0003_06940</name>
</gene>
<keyword evidence="1" id="KW-0645">Protease</keyword>
<dbReference type="GO" id="GO:0046872">
    <property type="term" value="F:metal ion binding"/>
    <property type="evidence" value="ECO:0007669"/>
    <property type="project" value="UniProtKB-KW"/>
</dbReference>
<dbReference type="PROSITE" id="PS50249">
    <property type="entry name" value="MPN"/>
    <property type="match status" value="1"/>
</dbReference>
<dbReference type="InterPro" id="IPR037518">
    <property type="entry name" value="MPN"/>
</dbReference>
<dbReference type="Pfam" id="PF04002">
    <property type="entry name" value="RadC"/>
    <property type="match status" value="1"/>
</dbReference>
<evidence type="ECO:0000259" key="7">
    <source>
        <dbReference type="PROSITE" id="PS50249"/>
    </source>
</evidence>
<dbReference type="PANTHER" id="PTHR30471:SF3">
    <property type="entry name" value="UPF0758 PROTEIN YEES-RELATED"/>
    <property type="match status" value="1"/>
</dbReference>
<dbReference type="EMBL" id="AP029172">
    <property type="protein sequence ID" value="BFD47620.1"/>
    <property type="molecule type" value="Genomic_DNA"/>
</dbReference>
<keyword evidence="5" id="KW-0482">Metalloprotease</keyword>
<accession>A0AAT9GCS3</accession>
<dbReference type="PROSITE" id="PS01302">
    <property type="entry name" value="UPF0758"/>
    <property type="match status" value="1"/>
</dbReference>
<evidence type="ECO:0000256" key="3">
    <source>
        <dbReference type="ARBA" id="ARBA00022801"/>
    </source>
</evidence>
<dbReference type="NCBIfam" id="TIGR00608">
    <property type="entry name" value="radc"/>
    <property type="match status" value="1"/>
</dbReference>
<evidence type="ECO:0000256" key="2">
    <source>
        <dbReference type="ARBA" id="ARBA00022723"/>
    </source>
</evidence>